<dbReference type="InterPro" id="IPR011010">
    <property type="entry name" value="DNA_brk_join_enz"/>
</dbReference>
<dbReference type="EMBL" id="BAAAHK010000008">
    <property type="protein sequence ID" value="GAA0944479.1"/>
    <property type="molecule type" value="Genomic_DNA"/>
</dbReference>
<evidence type="ECO:0000259" key="7">
    <source>
        <dbReference type="PROSITE" id="PS51898"/>
    </source>
</evidence>
<evidence type="ECO:0000256" key="5">
    <source>
        <dbReference type="PROSITE-ProRule" id="PRU01248"/>
    </source>
</evidence>
<protein>
    <submittedName>
        <fullName evidence="9">Site-specific integrase</fullName>
    </submittedName>
</protein>
<evidence type="ECO:0000256" key="4">
    <source>
        <dbReference type="ARBA" id="ARBA00023172"/>
    </source>
</evidence>
<keyword evidence="3 5" id="KW-0238">DNA-binding</keyword>
<dbReference type="PROSITE" id="PS51900">
    <property type="entry name" value="CB"/>
    <property type="match status" value="1"/>
</dbReference>
<keyword evidence="2" id="KW-0229">DNA integration</keyword>
<dbReference type="Gene3D" id="1.10.150.130">
    <property type="match status" value="1"/>
</dbReference>
<dbReference type="InterPro" id="IPR013762">
    <property type="entry name" value="Integrase-like_cat_sf"/>
</dbReference>
<dbReference type="Pfam" id="PF00589">
    <property type="entry name" value="Phage_integrase"/>
    <property type="match status" value="1"/>
</dbReference>
<keyword evidence="10" id="KW-1185">Reference proteome</keyword>
<dbReference type="PANTHER" id="PTHR30629:SF2">
    <property type="entry name" value="PROPHAGE INTEGRASE INTS-RELATED"/>
    <property type="match status" value="1"/>
</dbReference>
<evidence type="ECO:0000259" key="8">
    <source>
        <dbReference type="PROSITE" id="PS51900"/>
    </source>
</evidence>
<dbReference type="Proteomes" id="UP001500542">
    <property type="component" value="Unassembled WGS sequence"/>
</dbReference>
<evidence type="ECO:0000256" key="6">
    <source>
        <dbReference type="SAM" id="Coils"/>
    </source>
</evidence>
<dbReference type="InterPro" id="IPR002104">
    <property type="entry name" value="Integrase_catalytic"/>
</dbReference>
<accession>A0ABP4B787</accession>
<dbReference type="Gene3D" id="1.10.443.10">
    <property type="entry name" value="Intergrase catalytic core"/>
    <property type="match status" value="1"/>
</dbReference>
<dbReference type="InterPro" id="IPR044068">
    <property type="entry name" value="CB"/>
</dbReference>
<dbReference type="CDD" id="cd01189">
    <property type="entry name" value="INT_ICEBs1_C_like"/>
    <property type="match status" value="1"/>
</dbReference>
<comment type="caution">
    <text evidence="9">The sequence shown here is derived from an EMBL/GenBank/DDBJ whole genome shotgun (WGS) entry which is preliminary data.</text>
</comment>
<dbReference type="InterPro" id="IPR010998">
    <property type="entry name" value="Integrase_recombinase_N"/>
</dbReference>
<evidence type="ECO:0000256" key="1">
    <source>
        <dbReference type="ARBA" id="ARBA00008857"/>
    </source>
</evidence>
<evidence type="ECO:0000256" key="2">
    <source>
        <dbReference type="ARBA" id="ARBA00022908"/>
    </source>
</evidence>
<organism evidence="9 10">
    <name type="scientific">Kribbella koreensis</name>
    <dbReference type="NCBI Taxonomy" id="57909"/>
    <lineage>
        <taxon>Bacteria</taxon>
        <taxon>Bacillati</taxon>
        <taxon>Actinomycetota</taxon>
        <taxon>Actinomycetes</taxon>
        <taxon>Propionibacteriales</taxon>
        <taxon>Kribbellaceae</taxon>
        <taxon>Kribbella</taxon>
    </lineage>
</organism>
<keyword evidence="6" id="KW-0175">Coiled coil</keyword>
<dbReference type="RefSeq" id="WP_343971562.1">
    <property type="nucleotide sequence ID" value="NZ_BAAAHK010000008.1"/>
</dbReference>
<reference evidence="10" key="1">
    <citation type="journal article" date="2019" name="Int. J. Syst. Evol. Microbiol.">
        <title>The Global Catalogue of Microorganisms (GCM) 10K type strain sequencing project: providing services to taxonomists for standard genome sequencing and annotation.</title>
        <authorList>
            <consortium name="The Broad Institute Genomics Platform"/>
            <consortium name="The Broad Institute Genome Sequencing Center for Infectious Disease"/>
            <person name="Wu L."/>
            <person name="Ma J."/>
        </authorList>
    </citation>
    <scope>NUCLEOTIDE SEQUENCE [LARGE SCALE GENOMIC DNA]</scope>
    <source>
        <strain evidence="10">JCM 10977</strain>
    </source>
</reference>
<dbReference type="PROSITE" id="PS51898">
    <property type="entry name" value="TYR_RECOMBINASE"/>
    <property type="match status" value="1"/>
</dbReference>
<sequence length="395" mass="43963">MPQRRSQGDGGIHWDASKNRYIAVVYLGPAPAGKTRRPRITASATTKTAAKAKLKEKLKQAEDRAALAAKDYTIEEAVNDWFDFGLHKRQATTVKNLRSLANTHVIPALGAQKLQALTADEVDDWLAEKAKVLSTDTLRRLHSILRRSIMRAQAREKVHRNVVMLCEIPTGKSGRPSKSLTLHQAETLLQAAESSVMHAYIVVSLLTGARTEELRALTWSNLDLAGRPKAEPPVPPSIQVWRSVREGGDTKTLKSRRTLELAQRCVEALTDHQERQQVRRKAAGRRWQNLDLVFASEIGTQLDAANVRRAFRKVVKAAGLDPAMWTPRELRHSFVSLLSSKGVRIEDISRLVGHASTNVTEKVYRHELRPVLTEGATKMDEIFPGQGSDGAKEKP</sequence>
<proteinExistence type="inferred from homology"/>
<feature type="domain" description="Tyr recombinase" evidence="7">
    <location>
        <begin position="175"/>
        <end position="378"/>
    </location>
</feature>
<name>A0ABP4B787_9ACTN</name>
<dbReference type="SUPFAM" id="SSF56349">
    <property type="entry name" value="DNA breaking-rejoining enzymes"/>
    <property type="match status" value="1"/>
</dbReference>
<feature type="domain" description="Core-binding (CB)" evidence="8">
    <location>
        <begin position="72"/>
        <end position="153"/>
    </location>
</feature>
<dbReference type="PANTHER" id="PTHR30629">
    <property type="entry name" value="PROPHAGE INTEGRASE"/>
    <property type="match status" value="1"/>
</dbReference>
<feature type="coiled-coil region" evidence="6">
    <location>
        <begin position="44"/>
        <end position="71"/>
    </location>
</feature>
<evidence type="ECO:0000313" key="10">
    <source>
        <dbReference type="Proteomes" id="UP001500542"/>
    </source>
</evidence>
<gene>
    <name evidence="9" type="ORF">GCM10009554_38670</name>
</gene>
<dbReference type="InterPro" id="IPR050808">
    <property type="entry name" value="Phage_Integrase"/>
</dbReference>
<evidence type="ECO:0000313" key="9">
    <source>
        <dbReference type="EMBL" id="GAA0944479.1"/>
    </source>
</evidence>
<evidence type="ECO:0000256" key="3">
    <source>
        <dbReference type="ARBA" id="ARBA00023125"/>
    </source>
</evidence>
<comment type="similarity">
    <text evidence="1">Belongs to the 'phage' integrase family.</text>
</comment>
<keyword evidence="4" id="KW-0233">DNA recombination</keyword>